<dbReference type="AlphaFoldDB" id="A0A564YE26"/>
<organism evidence="1 2">
    <name type="scientific">Hymenolepis diminuta</name>
    <name type="common">Rat tapeworm</name>
    <dbReference type="NCBI Taxonomy" id="6216"/>
    <lineage>
        <taxon>Eukaryota</taxon>
        <taxon>Metazoa</taxon>
        <taxon>Spiralia</taxon>
        <taxon>Lophotrochozoa</taxon>
        <taxon>Platyhelminthes</taxon>
        <taxon>Cestoda</taxon>
        <taxon>Eucestoda</taxon>
        <taxon>Cyclophyllidea</taxon>
        <taxon>Hymenolepididae</taxon>
        <taxon>Hymenolepis</taxon>
    </lineage>
</organism>
<dbReference type="EMBL" id="CABIJS010000155">
    <property type="protein sequence ID" value="VUZ44988.1"/>
    <property type="molecule type" value="Genomic_DNA"/>
</dbReference>
<accession>A0A564YE26</accession>
<keyword evidence="2" id="KW-1185">Reference proteome</keyword>
<dbReference type="Proteomes" id="UP000321570">
    <property type="component" value="Unassembled WGS sequence"/>
</dbReference>
<reference evidence="1 2" key="1">
    <citation type="submission" date="2019-07" db="EMBL/GenBank/DDBJ databases">
        <authorList>
            <person name="Jastrzebski P J."/>
            <person name="Paukszto L."/>
            <person name="Jastrzebski P J."/>
        </authorList>
    </citation>
    <scope>NUCLEOTIDE SEQUENCE [LARGE SCALE GENOMIC DNA]</scope>
    <source>
        <strain evidence="1 2">WMS-il1</strain>
    </source>
</reference>
<evidence type="ECO:0000313" key="2">
    <source>
        <dbReference type="Proteomes" id="UP000321570"/>
    </source>
</evidence>
<protein>
    <submittedName>
        <fullName evidence="1">Uncharacterized protein</fullName>
    </submittedName>
</protein>
<evidence type="ECO:0000313" key="1">
    <source>
        <dbReference type="EMBL" id="VUZ44988.1"/>
    </source>
</evidence>
<name>A0A564YE26_HYMDI</name>
<gene>
    <name evidence="1" type="ORF">WMSIL1_LOCUS5038</name>
</gene>
<proteinExistence type="predicted"/>
<sequence>MCDEIRASNDQEDFVETIKNMEPTQKVHEHKPHGGFHRRVEVKDFDREAKAEEVVNNSFRFSLLYKSVTALIKIVPSVLQASEKIKLAMKKGFRRKTRPV</sequence>